<dbReference type="AlphaFoldDB" id="A0A1B6LWV9"/>
<dbReference type="GO" id="GO:0003887">
    <property type="term" value="F:DNA-directed DNA polymerase activity"/>
    <property type="evidence" value="ECO:0007669"/>
    <property type="project" value="TreeGrafter"/>
</dbReference>
<feature type="region of interest" description="Disordered" evidence="1">
    <location>
        <begin position="154"/>
        <end position="196"/>
    </location>
</feature>
<dbReference type="PANTHER" id="PTHR45990:SF1">
    <property type="entry name" value="DNA REPAIR PROTEIN REV1"/>
    <property type="match status" value="1"/>
</dbReference>
<gene>
    <name evidence="3" type="ORF">g.19702</name>
</gene>
<dbReference type="PROSITE" id="PS50172">
    <property type="entry name" value="BRCT"/>
    <property type="match status" value="1"/>
</dbReference>
<dbReference type="FunFam" id="3.40.50.10190:FF:000011">
    <property type="entry name" value="DNA repair protein REV1"/>
    <property type="match status" value="1"/>
</dbReference>
<evidence type="ECO:0000313" key="3">
    <source>
        <dbReference type="EMBL" id="JAT28179.1"/>
    </source>
</evidence>
<feature type="compositionally biased region" description="Polar residues" evidence="1">
    <location>
        <begin position="163"/>
        <end position="172"/>
    </location>
</feature>
<protein>
    <recommendedName>
        <fullName evidence="2">BRCT domain-containing protein</fullName>
    </recommendedName>
</protein>
<evidence type="ECO:0000256" key="1">
    <source>
        <dbReference type="SAM" id="MobiDB-lite"/>
    </source>
</evidence>
<dbReference type="InterPro" id="IPR001357">
    <property type="entry name" value="BRCT_dom"/>
</dbReference>
<name>A0A1B6LWV9_9HEMI</name>
<organism evidence="3">
    <name type="scientific">Graphocephala atropunctata</name>
    <dbReference type="NCBI Taxonomy" id="36148"/>
    <lineage>
        <taxon>Eukaryota</taxon>
        <taxon>Metazoa</taxon>
        <taxon>Ecdysozoa</taxon>
        <taxon>Arthropoda</taxon>
        <taxon>Hexapoda</taxon>
        <taxon>Insecta</taxon>
        <taxon>Pterygota</taxon>
        <taxon>Neoptera</taxon>
        <taxon>Paraneoptera</taxon>
        <taxon>Hemiptera</taxon>
        <taxon>Auchenorrhyncha</taxon>
        <taxon>Membracoidea</taxon>
        <taxon>Cicadellidae</taxon>
        <taxon>Cicadellinae</taxon>
        <taxon>Cicadellini</taxon>
        <taxon>Graphocephala</taxon>
    </lineage>
</organism>
<dbReference type="SMART" id="SM00292">
    <property type="entry name" value="BRCT"/>
    <property type="match status" value="1"/>
</dbReference>
<proteinExistence type="predicted"/>
<feature type="compositionally biased region" description="Polar residues" evidence="1">
    <location>
        <begin position="184"/>
        <end position="195"/>
    </location>
</feature>
<dbReference type="Gene3D" id="6.10.250.1490">
    <property type="match status" value="1"/>
</dbReference>
<accession>A0A1B6LWV9</accession>
<reference evidence="3" key="1">
    <citation type="submission" date="2015-11" db="EMBL/GenBank/DDBJ databases">
        <title>De novo transcriptome assembly of four potential Pierce s Disease insect vectors from Arizona vineyards.</title>
        <authorList>
            <person name="Tassone E.E."/>
        </authorList>
    </citation>
    <scope>NUCLEOTIDE SEQUENCE</scope>
</reference>
<dbReference type="GO" id="GO:0017125">
    <property type="term" value="F:deoxycytidyl transferase activity"/>
    <property type="evidence" value="ECO:0007669"/>
    <property type="project" value="TreeGrafter"/>
</dbReference>
<dbReference type="GO" id="GO:0070987">
    <property type="term" value="P:error-free translesion synthesis"/>
    <property type="evidence" value="ECO:0007669"/>
    <property type="project" value="TreeGrafter"/>
</dbReference>
<dbReference type="InterPro" id="IPR036420">
    <property type="entry name" value="BRCT_dom_sf"/>
</dbReference>
<dbReference type="SUPFAM" id="SSF52113">
    <property type="entry name" value="BRCT domain"/>
    <property type="match status" value="1"/>
</dbReference>
<feature type="domain" description="BRCT" evidence="2">
    <location>
        <begin position="44"/>
        <end position="131"/>
    </location>
</feature>
<sequence>MKRRKRGRGFADNGFSEWGGYMEAKKTKLQDQFKIEAAREPLVGSTQIFDGVAIFVNGYSVPSADELKLLMMKHGGVYHHYFRNGKTTHIIATNLPDTKVKQLKHMNVVRPDWIVESIAAGRLLDYREYLLYSHQSKTQPKLMFKPILEPSISTDTPVHGNIGTDTEAPSSTDDADFTKESGESDFSNHPQYNDQVQKEVVNQIYPTLESKNPPNTSKSASIKTASEAGFLTEFYNNSRLHHISTMGASFKQYVNGLRDKCTGIFPGVER</sequence>
<evidence type="ECO:0000259" key="2">
    <source>
        <dbReference type="PROSITE" id="PS50172"/>
    </source>
</evidence>
<dbReference type="GO" id="GO:0042276">
    <property type="term" value="P:error-prone translesion synthesis"/>
    <property type="evidence" value="ECO:0007669"/>
    <property type="project" value="TreeGrafter"/>
</dbReference>
<dbReference type="Pfam" id="PF00533">
    <property type="entry name" value="BRCT"/>
    <property type="match status" value="1"/>
</dbReference>
<dbReference type="CDD" id="cd17719">
    <property type="entry name" value="BRCT_Rev1"/>
    <property type="match status" value="1"/>
</dbReference>
<dbReference type="Gene3D" id="3.40.50.10190">
    <property type="entry name" value="BRCT domain"/>
    <property type="match status" value="1"/>
</dbReference>
<dbReference type="GO" id="GO:0005634">
    <property type="term" value="C:nucleus"/>
    <property type="evidence" value="ECO:0007669"/>
    <property type="project" value="TreeGrafter"/>
</dbReference>
<feature type="non-terminal residue" evidence="3">
    <location>
        <position position="270"/>
    </location>
</feature>
<dbReference type="EMBL" id="GEBQ01011798">
    <property type="protein sequence ID" value="JAT28179.1"/>
    <property type="molecule type" value="Transcribed_RNA"/>
</dbReference>
<dbReference type="PANTHER" id="PTHR45990">
    <property type="entry name" value="DNA REPAIR PROTEIN REV1"/>
    <property type="match status" value="1"/>
</dbReference>